<protein>
    <recommendedName>
        <fullName evidence="6">Pyridoxamine 5'-phosphate oxidase</fullName>
        <ecNumber evidence="6">1.4.3.5</ecNumber>
    </recommendedName>
</protein>
<keyword evidence="5" id="KW-0560">Oxidoreductase</keyword>
<dbReference type="Proteomes" id="UP000659223">
    <property type="component" value="Unassembled WGS sequence"/>
</dbReference>
<evidence type="ECO:0000313" key="9">
    <source>
        <dbReference type="EMBL" id="GGX87171.1"/>
    </source>
</evidence>
<evidence type="ECO:0000256" key="2">
    <source>
        <dbReference type="ARBA" id="ARBA00007301"/>
    </source>
</evidence>
<evidence type="ECO:0000256" key="4">
    <source>
        <dbReference type="ARBA" id="ARBA00022643"/>
    </source>
</evidence>
<dbReference type="PANTHER" id="PTHR10851">
    <property type="entry name" value="PYRIDOXINE-5-PHOSPHATE OXIDASE"/>
    <property type="match status" value="1"/>
</dbReference>
<dbReference type="SUPFAM" id="SSF50475">
    <property type="entry name" value="FMN-binding split barrel"/>
    <property type="match status" value="1"/>
</dbReference>
<dbReference type="RefSeq" id="WP_229899410.1">
    <property type="nucleotide sequence ID" value="NZ_BMUT01000007.1"/>
</dbReference>
<keyword evidence="4" id="KW-0288">FMN</keyword>
<dbReference type="NCBIfam" id="NF004231">
    <property type="entry name" value="PRK05679.1"/>
    <property type="match status" value="1"/>
</dbReference>
<dbReference type="Pfam" id="PF10590">
    <property type="entry name" value="PNP_phzG_C"/>
    <property type="match status" value="1"/>
</dbReference>
<sequence>MPVPRGSLKENEEMTESVQALSGDTSLHLREFDAPPADPVALLRDWMAGALRRGVREPYAAVLATVGPDGLPSTRVLLVKDLDARGLVFTSFKGSRKGRDLEARPGASMTFYWRETLQQITVSGTVEELTAEESDALFAQRPLAARVTSAVSRQSRPLDDETALRERARELAESGGPVQRPAEWTGYRLVPQAIEFWYGSPDRLHRRLAYERTAQDAQAWTHGRLQP</sequence>
<organism evidence="9 10">
    <name type="scientific">Streptomyces hiroshimensis</name>
    <dbReference type="NCBI Taxonomy" id="66424"/>
    <lineage>
        <taxon>Bacteria</taxon>
        <taxon>Bacillati</taxon>
        <taxon>Actinomycetota</taxon>
        <taxon>Actinomycetes</taxon>
        <taxon>Kitasatosporales</taxon>
        <taxon>Streptomycetaceae</taxon>
        <taxon>Streptomyces</taxon>
    </lineage>
</organism>
<keyword evidence="10" id="KW-1185">Reference proteome</keyword>
<dbReference type="Pfam" id="PF01243">
    <property type="entry name" value="PNPOx_N"/>
    <property type="match status" value="1"/>
</dbReference>
<evidence type="ECO:0000313" key="10">
    <source>
        <dbReference type="Proteomes" id="UP000659223"/>
    </source>
</evidence>
<dbReference type="EMBL" id="BMUT01000007">
    <property type="protein sequence ID" value="GGX87171.1"/>
    <property type="molecule type" value="Genomic_DNA"/>
</dbReference>
<dbReference type="InterPro" id="IPR000659">
    <property type="entry name" value="Pyridox_Oxase"/>
</dbReference>
<feature type="domain" description="Pyridoxine 5'-phosphate oxidase dimerisation C-terminal" evidence="8">
    <location>
        <begin position="184"/>
        <end position="227"/>
    </location>
</feature>
<dbReference type="NCBIfam" id="TIGR00558">
    <property type="entry name" value="pdxH"/>
    <property type="match status" value="1"/>
</dbReference>
<dbReference type="NCBIfam" id="NF038138">
    <property type="entry name" value="phena_PhzG"/>
    <property type="match status" value="1"/>
</dbReference>
<evidence type="ECO:0000256" key="3">
    <source>
        <dbReference type="ARBA" id="ARBA00022630"/>
    </source>
</evidence>
<dbReference type="InterPro" id="IPR019576">
    <property type="entry name" value="Pyridoxamine_oxidase_dimer_C"/>
</dbReference>
<name>A0ABQ2YL02_9ACTN</name>
<proteinExistence type="inferred from homology"/>
<dbReference type="Gene3D" id="2.30.110.10">
    <property type="entry name" value="Electron Transport, Fmn-binding Protein, Chain A"/>
    <property type="match status" value="1"/>
</dbReference>
<comment type="similarity">
    <text evidence="2">Belongs to the pyridoxamine 5'-phosphate oxidase family.</text>
</comment>
<evidence type="ECO:0000259" key="7">
    <source>
        <dbReference type="Pfam" id="PF01243"/>
    </source>
</evidence>
<dbReference type="EC" id="1.4.3.5" evidence="6"/>
<dbReference type="InterPro" id="IPR053451">
    <property type="entry name" value="Phenazine_biosynth_oxidase"/>
</dbReference>
<evidence type="ECO:0000256" key="6">
    <source>
        <dbReference type="NCBIfam" id="TIGR00558"/>
    </source>
</evidence>
<keyword evidence="3" id="KW-0285">Flavoprotein</keyword>
<dbReference type="PIRSF" id="PIRSF000190">
    <property type="entry name" value="Pyd_amn-ph_oxd"/>
    <property type="match status" value="1"/>
</dbReference>
<evidence type="ECO:0000256" key="5">
    <source>
        <dbReference type="ARBA" id="ARBA00023002"/>
    </source>
</evidence>
<comment type="caution">
    <text evidence="9">The sequence shown here is derived from an EMBL/GenBank/DDBJ whole genome shotgun (WGS) entry which is preliminary data.</text>
</comment>
<evidence type="ECO:0000259" key="8">
    <source>
        <dbReference type="Pfam" id="PF10590"/>
    </source>
</evidence>
<dbReference type="PANTHER" id="PTHR10851:SF0">
    <property type="entry name" value="PYRIDOXINE-5'-PHOSPHATE OXIDASE"/>
    <property type="match status" value="1"/>
</dbReference>
<reference evidence="10" key="1">
    <citation type="journal article" date="2019" name="Int. J. Syst. Evol. Microbiol.">
        <title>The Global Catalogue of Microorganisms (GCM) 10K type strain sequencing project: providing services to taxonomists for standard genome sequencing and annotation.</title>
        <authorList>
            <consortium name="The Broad Institute Genomics Platform"/>
            <consortium name="The Broad Institute Genome Sequencing Center for Infectious Disease"/>
            <person name="Wu L."/>
            <person name="Ma J."/>
        </authorList>
    </citation>
    <scope>NUCLEOTIDE SEQUENCE [LARGE SCALE GENOMIC DNA]</scope>
    <source>
        <strain evidence="10">JCM 4586</strain>
    </source>
</reference>
<dbReference type="InterPro" id="IPR011576">
    <property type="entry name" value="Pyridox_Oxase_N"/>
</dbReference>
<accession>A0ABQ2YL02</accession>
<evidence type="ECO:0000256" key="1">
    <source>
        <dbReference type="ARBA" id="ARBA00001917"/>
    </source>
</evidence>
<dbReference type="InterPro" id="IPR012349">
    <property type="entry name" value="Split_barrel_FMN-bd"/>
</dbReference>
<gene>
    <name evidence="9" type="primary">pdxH</name>
    <name evidence="9" type="ORF">GCM10010324_35830</name>
</gene>
<feature type="domain" description="Pyridoxamine 5'-phosphate oxidase N-terminal" evidence="7">
    <location>
        <begin position="50"/>
        <end position="171"/>
    </location>
</feature>
<comment type="cofactor">
    <cofactor evidence="1">
        <name>FMN</name>
        <dbReference type="ChEBI" id="CHEBI:58210"/>
    </cofactor>
</comment>